<reference evidence="13" key="1">
    <citation type="submission" date="2020-12" db="EMBL/GenBank/DDBJ databases">
        <title>Metabolic potential, ecology and presence of endohyphal bacteria is reflected in genomic diversity of Mucoromycotina.</title>
        <authorList>
            <person name="Muszewska A."/>
            <person name="Okrasinska A."/>
            <person name="Steczkiewicz K."/>
            <person name="Drgas O."/>
            <person name="Orlowska M."/>
            <person name="Perlinska-Lenart U."/>
            <person name="Aleksandrzak-Piekarczyk T."/>
            <person name="Szatraj K."/>
            <person name="Zielenkiewicz U."/>
            <person name="Pilsyk S."/>
            <person name="Malc E."/>
            <person name="Mieczkowski P."/>
            <person name="Kruszewska J.S."/>
            <person name="Biernat P."/>
            <person name="Pawlowska J."/>
        </authorList>
    </citation>
    <scope>NUCLEOTIDE SEQUENCE</scope>
    <source>
        <strain evidence="13">WA0000051536</strain>
    </source>
</reference>
<dbReference type="InterPro" id="IPR036881">
    <property type="entry name" value="Glyco_hydro_3_C_sf"/>
</dbReference>
<dbReference type="SMART" id="SM01217">
    <property type="entry name" value="Fn3_like"/>
    <property type="match status" value="1"/>
</dbReference>
<keyword evidence="5 11" id="KW-0732">Signal</keyword>
<dbReference type="Pfam" id="PF14310">
    <property type="entry name" value="Fn3-like"/>
    <property type="match status" value="1"/>
</dbReference>
<comment type="pathway">
    <text evidence="2">Glycan metabolism; cellulose degradation.</text>
</comment>
<keyword evidence="7" id="KW-0136">Cellulose degradation</keyword>
<evidence type="ECO:0000256" key="8">
    <source>
        <dbReference type="ARBA" id="ARBA00023277"/>
    </source>
</evidence>
<accession>A0A8H7PM06</accession>
<keyword evidence="10" id="KW-0624">Polysaccharide degradation</keyword>
<dbReference type="InterPro" id="IPR026891">
    <property type="entry name" value="Fn3-like"/>
</dbReference>
<evidence type="ECO:0000256" key="7">
    <source>
        <dbReference type="ARBA" id="ARBA00023001"/>
    </source>
</evidence>
<evidence type="ECO:0000256" key="4">
    <source>
        <dbReference type="ARBA" id="ARBA00012744"/>
    </source>
</evidence>
<evidence type="ECO:0000259" key="12">
    <source>
        <dbReference type="PROSITE" id="PS51164"/>
    </source>
</evidence>
<dbReference type="GO" id="GO:0008422">
    <property type="term" value="F:beta-glucosidase activity"/>
    <property type="evidence" value="ECO:0007669"/>
    <property type="project" value="UniProtKB-EC"/>
</dbReference>
<feature type="chain" id="PRO_5034287055" description="beta-glucosidase" evidence="11">
    <location>
        <begin position="21"/>
        <end position="791"/>
    </location>
</feature>
<dbReference type="PROSITE" id="PS51164">
    <property type="entry name" value="CBM1_2"/>
    <property type="match status" value="1"/>
</dbReference>
<gene>
    <name evidence="13" type="ORF">INT44_007303</name>
</gene>
<keyword evidence="9" id="KW-0326">Glycosidase</keyword>
<evidence type="ECO:0000256" key="2">
    <source>
        <dbReference type="ARBA" id="ARBA00004987"/>
    </source>
</evidence>
<dbReference type="PRINTS" id="PR00133">
    <property type="entry name" value="GLHYDRLASE3"/>
</dbReference>
<evidence type="ECO:0000256" key="11">
    <source>
        <dbReference type="SAM" id="SignalP"/>
    </source>
</evidence>
<dbReference type="GO" id="GO:0030245">
    <property type="term" value="P:cellulose catabolic process"/>
    <property type="evidence" value="ECO:0007669"/>
    <property type="project" value="UniProtKB-KW"/>
</dbReference>
<comment type="catalytic activity">
    <reaction evidence="1">
        <text>Hydrolysis of terminal, non-reducing beta-D-glucosyl residues with release of beta-D-glucose.</text>
        <dbReference type="EC" id="3.2.1.21"/>
    </reaction>
</comment>
<sequence length="791" mass="86418">MKVSAISLAIALSISPFAYATSCSQPQAQCAGVGYYGPNCCTAGHHCVASSAYISTCVSYAEDHAALPRQRIKSPLAVSEIATPVATELPQVSSYILNTNGKWDSAITKARSLVSKMSIEEKVNITTGMGWQEGHCLGNTPPIPRLNFTGLCLQDSPAGIRFTKGISVFPSGINTAATFDKKLIYERAKTLGEEFRAKGVNVALTPMMNLMRSPYAGRNWEGAGEDPFLVGVVASLTVKGIQENGVIATAKHFAGNEQETNRNSYSSYISDRAMHELYMWPFRESVEAGVGSIMCSYNKVNGTYACENDKLINGLLKGELGFRGFVQSDWSATMSTLPSANGGLDMTMPGDIQFHSGDSYYGKNLTKAVVNGLVKESRLNDMAVRVVSTWYMAGQDKDYPETNFDSWDLVPEKFVDVQGTHAQTIRQVSAASVILLRNEQKTLPLQNIQRLGIIGDDAGANAGGPNSCEDRGCDRGTLAIGWGSGTAEFPYLVTPFDGISSRTGKQFKIIPSLDDYDYEYAAKVASEVDVALVFANADSGEEFVTVEENVGDRTHLQLWHNTEKLIKTVADINPRTVVVVHAVGPVDMAWANHPNISAIVWAGLPGQESGNALADVLFGDVNPSGRLPYTIAKTTSDYPVRIEKNKDIKYTEDLRLGYRWFESGHIDPMYEFGYGLSYTQFNYTDATIEKKGHNVAVNVTLQNVGGVDGAEVPQLYLEFPSEAEQPSKILRGFEKVFLKAGQKQTTTFNLDSKLISYWNVQSQKWVVAKGDYIVYLGASSRDIRQKITFTV</sequence>
<keyword evidence="8" id="KW-0119">Carbohydrate metabolism</keyword>
<dbReference type="EC" id="3.2.1.21" evidence="4"/>
<dbReference type="Gene3D" id="2.60.40.10">
    <property type="entry name" value="Immunoglobulins"/>
    <property type="match status" value="1"/>
</dbReference>
<dbReference type="FunFam" id="3.20.20.300:FF:000002">
    <property type="entry name" value="Probable beta-glucosidase"/>
    <property type="match status" value="1"/>
</dbReference>
<dbReference type="GO" id="GO:0005576">
    <property type="term" value="C:extracellular region"/>
    <property type="evidence" value="ECO:0007669"/>
    <property type="project" value="InterPro"/>
</dbReference>
<evidence type="ECO:0000256" key="3">
    <source>
        <dbReference type="ARBA" id="ARBA00005336"/>
    </source>
</evidence>
<dbReference type="SUPFAM" id="SSF57180">
    <property type="entry name" value="Cellulose-binding domain"/>
    <property type="match status" value="1"/>
</dbReference>
<dbReference type="InterPro" id="IPR050288">
    <property type="entry name" value="Cellulose_deg_GH3"/>
</dbReference>
<dbReference type="Proteomes" id="UP000612746">
    <property type="component" value="Unassembled WGS sequence"/>
</dbReference>
<feature type="signal peptide" evidence="11">
    <location>
        <begin position="1"/>
        <end position="20"/>
    </location>
</feature>
<dbReference type="OrthoDB" id="416222at2759"/>
<dbReference type="InterPro" id="IPR035971">
    <property type="entry name" value="CBD_sf"/>
</dbReference>
<protein>
    <recommendedName>
        <fullName evidence="4">beta-glucosidase</fullName>
        <ecNumber evidence="4">3.2.1.21</ecNumber>
    </recommendedName>
</protein>
<feature type="domain" description="CBM1" evidence="12">
    <location>
        <begin position="22"/>
        <end position="58"/>
    </location>
</feature>
<keyword evidence="6" id="KW-0378">Hydrolase</keyword>
<dbReference type="InterPro" id="IPR000254">
    <property type="entry name" value="CBD"/>
</dbReference>
<dbReference type="SUPFAM" id="SSF51445">
    <property type="entry name" value="(Trans)glycosidases"/>
    <property type="match status" value="1"/>
</dbReference>
<dbReference type="Pfam" id="PF00734">
    <property type="entry name" value="CBM_1"/>
    <property type="match status" value="1"/>
</dbReference>
<dbReference type="SUPFAM" id="SSF52279">
    <property type="entry name" value="Beta-D-glucan exohydrolase, C-terminal domain"/>
    <property type="match status" value="1"/>
</dbReference>
<evidence type="ECO:0000256" key="1">
    <source>
        <dbReference type="ARBA" id="ARBA00000448"/>
    </source>
</evidence>
<dbReference type="AlphaFoldDB" id="A0A8H7PM06"/>
<organism evidence="13 14">
    <name type="scientific">Umbelopsis vinacea</name>
    <dbReference type="NCBI Taxonomy" id="44442"/>
    <lineage>
        <taxon>Eukaryota</taxon>
        <taxon>Fungi</taxon>
        <taxon>Fungi incertae sedis</taxon>
        <taxon>Mucoromycota</taxon>
        <taxon>Mucoromycotina</taxon>
        <taxon>Umbelopsidomycetes</taxon>
        <taxon>Umbelopsidales</taxon>
        <taxon>Umbelopsidaceae</taxon>
        <taxon>Umbelopsis</taxon>
    </lineage>
</organism>
<dbReference type="PANTHER" id="PTHR42715:SF2">
    <property type="entry name" value="BETA-GLUCOSIDASE F-RELATED"/>
    <property type="match status" value="1"/>
</dbReference>
<evidence type="ECO:0000256" key="5">
    <source>
        <dbReference type="ARBA" id="ARBA00022729"/>
    </source>
</evidence>
<dbReference type="GO" id="GO:0030248">
    <property type="term" value="F:cellulose binding"/>
    <property type="evidence" value="ECO:0007669"/>
    <property type="project" value="InterPro"/>
</dbReference>
<dbReference type="Pfam" id="PF01915">
    <property type="entry name" value="Glyco_hydro_3_C"/>
    <property type="match status" value="1"/>
</dbReference>
<evidence type="ECO:0000313" key="13">
    <source>
        <dbReference type="EMBL" id="KAG2176639.1"/>
    </source>
</evidence>
<dbReference type="InterPro" id="IPR036962">
    <property type="entry name" value="Glyco_hydro_3_N_sf"/>
</dbReference>
<dbReference type="InterPro" id="IPR002772">
    <property type="entry name" value="Glyco_hydro_3_C"/>
</dbReference>
<keyword evidence="14" id="KW-1185">Reference proteome</keyword>
<dbReference type="FunFam" id="3.40.50.1700:FF:000003">
    <property type="entry name" value="Probable beta-glucosidase"/>
    <property type="match status" value="1"/>
</dbReference>
<evidence type="ECO:0000256" key="6">
    <source>
        <dbReference type="ARBA" id="ARBA00022801"/>
    </source>
</evidence>
<evidence type="ECO:0000256" key="9">
    <source>
        <dbReference type="ARBA" id="ARBA00023295"/>
    </source>
</evidence>
<dbReference type="PANTHER" id="PTHR42715">
    <property type="entry name" value="BETA-GLUCOSIDASE"/>
    <property type="match status" value="1"/>
</dbReference>
<comment type="caution">
    <text evidence="13">The sequence shown here is derived from an EMBL/GenBank/DDBJ whole genome shotgun (WGS) entry which is preliminary data.</text>
</comment>
<dbReference type="Pfam" id="PF00933">
    <property type="entry name" value="Glyco_hydro_3"/>
    <property type="match status" value="1"/>
</dbReference>
<comment type="similarity">
    <text evidence="3">Belongs to the glycosyl hydrolase 3 family.</text>
</comment>
<name>A0A8H7PM06_9FUNG</name>
<dbReference type="InterPro" id="IPR013783">
    <property type="entry name" value="Ig-like_fold"/>
</dbReference>
<evidence type="ECO:0000313" key="14">
    <source>
        <dbReference type="Proteomes" id="UP000612746"/>
    </source>
</evidence>
<dbReference type="InterPro" id="IPR001764">
    <property type="entry name" value="Glyco_hydro_3_N"/>
</dbReference>
<evidence type="ECO:0000256" key="10">
    <source>
        <dbReference type="ARBA" id="ARBA00023326"/>
    </source>
</evidence>
<dbReference type="Gene3D" id="3.20.20.300">
    <property type="entry name" value="Glycoside hydrolase, family 3, N-terminal domain"/>
    <property type="match status" value="1"/>
</dbReference>
<proteinExistence type="inferred from homology"/>
<dbReference type="Gene3D" id="3.40.50.1700">
    <property type="entry name" value="Glycoside hydrolase family 3 C-terminal domain"/>
    <property type="match status" value="1"/>
</dbReference>
<dbReference type="EMBL" id="JAEPRA010000013">
    <property type="protein sequence ID" value="KAG2176639.1"/>
    <property type="molecule type" value="Genomic_DNA"/>
</dbReference>
<dbReference type="InterPro" id="IPR017853">
    <property type="entry name" value="GH"/>
</dbReference>